<name>A0ABQ5P356_9ACTN</name>
<feature type="domain" description="HTH marR-type" evidence="2">
    <location>
        <begin position="56"/>
        <end position="191"/>
    </location>
</feature>
<dbReference type="EMBL" id="BSBI01000009">
    <property type="protein sequence ID" value="GLF97034.1"/>
    <property type="molecule type" value="Genomic_DNA"/>
</dbReference>
<dbReference type="InterPro" id="IPR039422">
    <property type="entry name" value="MarR/SlyA-like"/>
</dbReference>
<gene>
    <name evidence="3" type="ORF">SYYSPA8_22075</name>
</gene>
<dbReference type="PROSITE" id="PS50995">
    <property type="entry name" value="HTH_MARR_2"/>
    <property type="match status" value="1"/>
</dbReference>
<comment type="caution">
    <text evidence="3">The sequence shown here is derived from an EMBL/GenBank/DDBJ whole genome shotgun (WGS) entry which is preliminary data.</text>
</comment>
<dbReference type="Gene3D" id="1.10.10.10">
    <property type="entry name" value="Winged helix-like DNA-binding domain superfamily/Winged helix DNA-binding domain"/>
    <property type="match status" value="1"/>
</dbReference>
<evidence type="ECO:0000313" key="4">
    <source>
        <dbReference type="Proteomes" id="UP001291653"/>
    </source>
</evidence>
<evidence type="ECO:0000259" key="2">
    <source>
        <dbReference type="PROSITE" id="PS50995"/>
    </source>
</evidence>
<dbReference type="RefSeq" id="WP_323449038.1">
    <property type="nucleotide sequence ID" value="NZ_BSBI01000009.1"/>
</dbReference>
<proteinExistence type="predicted"/>
<dbReference type="SMART" id="SM00347">
    <property type="entry name" value="HTH_MARR"/>
    <property type="match status" value="1"/>
</dbReference>
<feature type="region of interest" description="Disordered" evidence="1">
    <location>
        <begin position="1"/>
        <end position="34"/>
    </location>
</feature>
<dbReference type="Proteomes" id="UP001291653">
    <property type="component" value="Unassembled WGS sequence"/>
</dbReference>
<dbReference type="PANTHER" id="PTHR33164:SF104">
    <property type="entry name" value="TRANSCRIPTIONAL REGULATORY PROTEIN"/>
    <property type="match status" value="1"/>
</dbReference>
<accession>A0ABQ5P356</accession>
<protein>
    <submittedName>
        <fullName evidence="3">MarR family winged helix-turn-helix transcriptional regulator</fullName>
    </submittedName>
</protein>
<dbReference type="InterPro" id="IPR036390">
    <property type="entry name" value="WH_DNA-bd_sf"/>
</dbReference>
<evidence type="ECO:0000313" key="3">
    <source>
        <dbReference type="EMBL" id="GLF97034.1"/>
    </source>
</evidence>
<dbReference type="SUPFAM" id="SSF46785">
    <property type="entry name" value="Winged helix' DNA-binding domain"/>
    <property type="match status" value="1"/>
</dbReference>
<keyword evidence="4" id="KW-1185">Reference proteome</keyword>
<dbReference type="Pfam" id="PF12802">
    <property type="entry name" value="MarR_2"/>
    <property type="match status" value="1"/>
</dbReference>
<sequence length="208" mass="22188">MERAQPAGPDEGRPAVAGGHTEGTGGPNAVPPGARDQVEEIAAAWQRERPGTPVSSIGVVTRVWQLAKLFGDDRRRVLSDAGIDPATLDLLSVLRRSGPPYTLTTRELAVQSLVTAGAISQRLARAEREGLVERRGAGGRTRAVLVELTPAGHDLVERTVDRVLSREASLLAGLDQRQLDELSALLRLLLDDVQQRLGDHGVTHVGAT</sequence>
<dbReference type="InterPro" id="IPR000835">
    <property type="entry name" value="HTH_MarR-typ"/>
</dbReference>
<reference evidence="3 4" key="1">
    <citation type="submission" date="2022-10" db="EMBL/GenBank/DDBJ databases">
        <title>Draft genome sequence of Streptomyces sp. YSPA8.</title>
        <authorList>
            <person name="Moriuchi R."/>
            <person name="Dohra H."/>
            <person name="Yamamura H."/>
            <person name="Kodani S."/>
        </authorList>
    </citation>
    <scope>NUCLEOTIDE SEQUENCE [LARGE SCALE GENOMIC DNA]</scope>
    <source>
        <strain evidence="3 4">YSPA8</strain>
    </source>
</reference>
<organism evidence="3 4">
    <name type="scientific">Streptomyces yaizuensis</name>
    <dbReference type="NCBI Taxonomy" id="2989713"/>
    <lineage>
        <taxon>Bacteria</taxon>
        <taxon>Bacillati</taxon>
        <taxon>Actinomycetota</taxon>
        <taxon>Actinomycetes</taxon>
        <taxon>Kitasatosporales</taxon>
        <taxon>Streptomycetaceae</taxon>
        <taxon>Streptomyces</taxon>
    </lineage>
</organism>
<dbReference type="InterPro" id="IPR036388">
    <property type="entry name" value="WH-like_DNA-bd_sf"/>
</dbReference>
<dbReference type="PANTHER" id="PTHR33164">
    <property type="entry name" value="TRANSCRIPTIONAL REGULATOR, MARR FAMILY"/>
    <property type="match status" value="1"/>
</dbReference>
<evidence type="ECO:0000256" key="1">
    <source>
        <dbReference type="SAM" id="MobiDB-lite"/>
    </source>
</evidence>